<dbReference type="PANTHER" id="PTHR10416:SF0">
    <property type="entry name" value="DNA POLYMERASE DELTA SUBUNIT 2"/>
    <property type="match status" value="1"/>
</dbReference>
<dbReference type="Pfam" id="PF00149">
    <property type="entry name" value="Metallophos"/>
    <property type="match status" value="1"/>
</dbReference>
<dbReference type="GO" id="GO:0016787">
    <property type="term" value="F:hydrolase activity"/>
    <property type="evidence" value="ECO:0007669"/>
    <property type="project" value="InterPro"/>
</dbReference>
<dbReference type="GO" id="GO:0042575">
    <property type="term" value="C:DNA polymerase complex"/>
    <property type="evidence" value="ECO:0007669"/>
    <property type="project" value="TreeGrafter"/>
</dbReference>
<dbReference type="PANTHER" id="PTHR10416">
    <property type="entry name" value="DNA POLYMERASE DELTA SUBUNIT 2"/>
    <property type="match status" value="1"/>
</dbReference>
<keyword evidence="2" id="KW-0235">DNA replication</keyword>
<accession>T1CB04</accession>
<dbReference type="GO" id="GO:0006271">
    <property type="term" value="P:DNA strand elongation involved in DNA replication"/>
    <property type="evidence" value="ECO:0007669"/>
    <property type="project" value="TreeGrafter"/>
</dbReference>
<dbReference type="InterPro" id="IPR029052">
    <property type="entry name" value="Metallo-depent_PP-like"/>
</dbReference>
<reference evidence="4" key="1">
    <citation type="submission" date="2013-08" db="EMBL/GenBank/DDBJ databases">
        <authorList>
            <person name="Mendez C."/>
            <person name="Richter M."/>
            <person name="Ferrer M."/>
            <person name="Sanchez J."/>
        </authorList>
    </citation>
    <scope>NUCLEOTIDE SEQUENCE</scope>
</reference>
<comment type="similarity">
    <text evidence="1">Belongs to the DNA polymerase delta/II small subunit family.</text>
</comment>
<gene>
    <name evidence="4" type="ORF">B1B_00708</name>
</gene>
<evidence type="ECO:0000256" key="1">
    <source>
        <dbReference type="ARBA" id="ARBA00006035"/>
    </source>
</evidence>
<dbReference type="SUPFAM" id="SSF56300">
    <property type="entry name" value="Metallo-dependent phosphatases"/>
    <property type="match status" value="1"/>
</dbReference>
<evidence type="ECO:0000256" key="2">
    <source>
        <dbReference type="ARBA" id="ARBA00022705"/>
    </source>
</evidence>
<dbReference type="InterPro" id="IPR004843">
    <property type="entry name" value="Calcineurin-like_PHP"/>
</dbReference>
<dbReference type="Gene3D" id="3.60.21.50">
    <property type="match status" value="1"/>
</dbReference>
<organism evidence="4">
    <name type="scientific">mine drainage metagenome</name>
    <dbReference type="NCBI Taxonomy" id="410659"/>
    <lineage>
        <taxon>unclassified sequences</taxon>
        <taxon>metagenomes</taxon>
        <taxon>ecological metagenomes</taxon>
    </lineage>
</organism>
<reference evidence="4" key="2">
    <citation type="journal article" date="2014" name="ISME J.">
        <title>Microbial stratification in low pH oxic and suboxic macroscopic growths along an acid mine drainage.</title>
        <authorList>
            <person name="Mendez-Garcia C."/>
            <person name="Mesa V."/>
            <person name="Sprenger R.R."/>
            <person name="Richter M."/>
            <person name="Diez M.S."/>
            <person name="Solano J."/>
            <person name="Bargiela R."/>
            <person name="Golyshina O.V."/>
            <person name="Manteca A."/>
            <person name="Ramos J.L."/>
            <person name="Gallego J.R."/>
            <person name="Llorente I."/>
            <person name="Martins Dos Santos V.A."/>
            <person name="Jensen O.N."/>
            <person name="Pelaez A.I."/>
            <person name="Sanchez J."/>
            <person name="Ferrer M."/>
        </authorList>
    </citation>
    <scope>NUCLEOTIDE SEQUENCE</scope>
</reference>
<feature type="non-terminal residue" evidence="4">
    <location>
        <position position="1"/>
    </location>
</feature>
<protein>
    <submittedName>
        <fullName evidence="4">DNA polymerase II small subunit</fullName>
    </submittedName>
</protein>
<proteinExistence type="inferred from homology"/>
<feature type="domain" description="Calcineurin-like phosphoesterase" evidence="3">
    <location>
        <begin position="167"/>
        <end position="274"/>
    </location>
</feature>
<name>T1CB04_9ZZZZ</name>
<dbReference type="EMBL" id="AUZY01000522">
    <property type="protein sequence ID" value="EQD78468.1"/>
    <property type="molecule type" value="Genomic_DNA"/>
</dbReference>
<evidence type="ECO:0000259" key="3">
    <source>
        <dbReference type="Pfam" id="PF00149"/>
    </source>
</evidence>
<evidence type="ECO:0000313" key="4">
    <source>
        <dbReference type="EMBL" id="EQD78468.1"/>
    </source>
</evidence>
<sequence>EVRARTDFKPIAKDIEANYSLSEKEPEGAEGNVESFVRYFNNRLERLRKIICDRGPGLGMVQDINSIKKMSDGKELSVVGIVRGKHITKNKNMLVEIEDESGKVPAIFINSMNKQMRELYADASSLVNDEVVALSGKRSGDLLIANKILWPDVPIKNVKNTEDDIAIAFISDIHMGSRLFMEKSFNKMISWLNGNVEDEREIAGKVKYIVIAGDDVDGIGVYPGQERDLAVLDVYAQYRMLFDYLEMIPDYIQIFLLPGNHDAVQRAEPQPRIPDELADFKMENVHLLSSPAMIKMHDIEVLAY</sequence>
<dbReference type="AlphaFoldDB" id="T1CB04"/>
<feature type="non-terminal residue" evidence="4">
    <location>
        <position position="304"/>
    </location>
</feature>
<dbReference type="InterPro" id="IPR024826">
    <property type="entry name" value="DNA_pol_delta/II_ssu"/>
</dbReference>
<comment type="caution">
    <text evidence="4">The sequence shown here is derived from an EMBL/GenBank/DDBJ whole genome shotgun (WGS) entry which is preliminary data.</text>
</comment>